<dbReference type="InterPro" id="IPR001646">
    <property type="entry name" value="5peptide_repeat"/>
</dbReference>
<comment type="caution">
    <text evidence="3">The sequence shown here is derived from an EMBL/GenBank/DDBJ whole genome shotgun (WGS) entry which is preliminary data.</text>
</comment>
<dbReference type="SUPFAM" id="SSF141571">
    <property type="entry name" value="Pentapeptide repeat-like"/>
    <property type="match status" value="2"/>
</dbReference>
<dbReference type="EMBL" id="CAJNOJ010000263">
    <property type="protein sequence ID" value="CAF1350368.1"/>
    <property type="molecule type" value="Genomic_DNA"/>
</dbReference>
<dbReference type="AlphaFoldDB" id="A0A815HG53"/>
<feature type="transmembrane region" description="Helical" evidence="1">
    <location>
        <begin position="21"/>
        <end position="42"/>
    </location>
</feature>
<evidence type="ECO:0000313" key="5">
    <source>
        <dbReference type="Proteomes" id="UP000663852"/>
    </source>
</evidence>
<dbReference type="PANTHER" id="PTHR14136">
    <property type="entry name" value="BTB_POZ DOMAIN-CONTAINING PROTEIN KCTD9"/>
    <property type="match status" value="1"/>
</dbReference>
<keyword evidence="1" id="KW-1133">Transmembrane helix</keyword>
<keyword evidence="1" id="KW-0472">Membrane</keyword>
<evidence type="ECO:0000313" key="2">
    <source>
        <dbReference type="EMBL" id="CAF0873934.1"/>
    </source>
</evidence>
<accession>A0A815HG53</accession>
<evidence type="ECO:0000313" key="4">
    <source>
        <dbReference type="Proteomes" id="UP000663828"/>
    </source>
</evidence>
<evidence type="ECO:0008006" key="6">
    <source>
        <dbReference type="Google" id="ProtNLM"/>
    </source>
</evidence>
<dbReference type="OrthoDB" id="10005413at2759"/>
<name>A0A815HG53_ADIRI</name>
<dbReference type="Proteomes" id="UP000663852">
    <property type="component" value="Unassembled WGS sequence"/>
</dbReference>
<dbReference type="Gene3D" id="2.160.20.80">
    <property type="entry name" value="E3 ubiquitin-protein ligase SopA"/>
    <property type="match status" value="2"/>
</dbReference>
<organism evidence="3 5">
    <name type="scientific">Adineta ricciae</name>
    <name type="common">Rotifer</name>
    <dbReference type="NCBI Taxonomy" id="249248"/>
    <lineage>
        <taxon>Eukaryota</taxon>
        <taxon>Metazoa</taxon>
        <taxon>Spiralia</taxon>
        <taxon>Gnathifera</taxon>
        <taxon>Rotifera</taxon>
        <taxon>Eurotatoria</taxon>
        <taxon>Bdelloidea</taxon>
        <taxon>Adinetida</taxon>
        <taxon>Adinetidae</taxon>
        <taxon>Adineta</taxon>
    </lineage>
</organism>
<keyword evidence="1" id="KW-0812">Transmembrane</keyword>
<evidence type="ECO:0000313" key="3">
    <source>
        <dbReference type="EMBL" id="CAF1350368.1"/>
    </source>
</evidence>
<protein>
    <recommendedName>
        <fullName evidence="6">Pentapeptide repeat-containing protein</fullName>
    </recommendedName>
</protein>
<dbReference type="Proteomes" id="UP000663828">
    <property type="component" value="Unassembled WGS sequence"/>
</dbReference>
<dbReference type="EMBL" id="CAJNOR010000303">
    <property type="protein sequence ID" value="CAF0873934.1"/>
    <property type="molecule type" value="Genomic_DNA"/>
</dbReference>
<reference evidence="3" key="1">
    <citation type="submission" date="2021-02" db="EMBL/GenBank/DDBJ databases">
        <authorList>
            <person name="Nowell W R."/>
        </authorList>
    </citation>
    <scope>NUCLEOTIDE SEQUENCE</scope>
</reference>
<sequence length="395" mass="45623">MNSLQTENSSDVNKRVSVSRFEWIQLISTICIPIVITIYTIVQNQSDQSIAESNRIKDIEIADASRSAELETAKENRFNEILIAEKSREKDRELSLDQQRQTILVEYHSFLTKILMEFGTTGNKEENVRLVIRITTITALSQWDATLFSSSYLDFADFSFATARTPICFDNDRETKIDFSSTSLVNSTFYRSIFIAADFSNANLTFANLRYLYCRDCTFVSTLLIHVDLSFLHMFSTFYKTYMCLFLSTTLNNVIAHSARLSSGNFTDSNWTNVRASDIVFKNNTLSYLTMKHCFLSNSKLYDTIFRNTTLYDVDMLNNSLQNVTFINNYMENINFRDIHCKFCYFTNTQLKKIIFTHASFIHSSFLHSHVNITQLIEETKVLINVTLPNGTIIF</sequence>
<dbReference type="Pfam" id="PF00805">
    <property type="entry name" value="Pentapeptide"/>
    <property type="match status" value="1"/>
</dbReference>
<gene>
    <name evidence="3" type="ORF">EDS130_LOCUS33244</name>
    <name evidence="2" type="ORF">XAT740_LOCUS6639</name>
</gene>
<dbReference type="InterPro" id="IPR051082">
    <property type="entry name" value="Pentapeptide-BTB/POZ_domain"/>
</dbReference>
<keyword evidence="4" id="KW-1185">Reference proteome</keyword>
<evidence type="ECO:0000256" key="1">
    <source>
        <dbReference type="SAM" id="Phobius"/>
    </source>
</evidence>
<dbReference type="PANTHER" id="PTHR14136:SF17">
    <property type="entry name" value="BTB_POZ DOMAIN-CONTAINING PROTEIN KCTD9"/>
    <property type="match status" value="1"/>
</dbReference>
<proteinExistence type="predicted"/>